<reference evidence="3" key="1">
    <citation type="journal article" date="2014" name="Sci. Data">
        <title>Genomes of diverse isolates of the marine cyanobacterium Prochlorococcus.</title>
        <authorList>
            <person name="Biller S."/>
            <person name="Berube P."/>
            <person name="Thompson J."/>
            <person name="Kelly L."/>
            <person name="Roggensack S."/>
            <person name="Awad L."/>
            <person name="Roache-Johnson K."/>
            <person name="Ding H."/>
            <person name="Giovannoni S.J."/>
            <person name="Moore L.R."/>
            <person name="Chisholm S.W."/>
        </authorList>
    </citation>
    <scope>NUCLEOTIDE SEQUENCE [LARGE SCALE GENOMIC DNA]</scope>
    <source>
        <strain evidence="3">GP2</strain>
    </source>
</reference>
<feature type="transmembrane region" description="Helical" evidence="1">
    <location>
        <begin position="59"/>
        <end position="78"/>
    </location>
</feature>
<feature type="transmembrane region" description="Helical" evidence="1">
    <location>
        <begin position="466"/>
        <end position="485"/>
    </location>
</feature>
<organism evidence="2 3">
    <name type="scientific">Prochlorococcus marinus str. GP2</name>
    <dbReference type="NCBI Taxonomy" id="59925"/>
    <lineage>
        <taxon>Bacteria</taxon>
        <taxon>Bacillati</taxon>
        <taxon>Cyanobacteriota</taxon>
        <taxon>Cyanophyceae</taxon>
        <taxon>Synechococcales</taxon>
        <taxon>Prochlorococcaceae</taxon>
        <taxon>Prochlorococcus</taxon>
    </lineage>
</organism>
<feature type="transmembrane region" description="Helical" evidence="1">
    <location>
        <begin position="226"/>
        <end position="244"/>
    </location>
</feature>
<feature type="transmembrane region" description="Helical" evidence="1">
    <location>
        <begin position="276"/>
        <end position="299"/>
    </location>
</feature>
<proteinExistence type="predicted"/>
<sequence>MKKSLYLFSINLSLILSLCLIINNLSQLILFSIIFNIINIWWISQKIKKRDSITNFSKIINLLFNFSAIIFLYPDLLVNDPKLFFYGDELFIVQAFKLMIFYQFIVTIILKLFESLGFGDVDFKNFDFFNKDLIKTVIEINIFSFILYELSGKKILSILSGRASNVYGSFFKVPAYSGSTNTFFILFNYFIQFTAVIGSLYLLNYLFTKLIKGVKVEFLRINISDYYQFILFFITIIYYISAFYSDVRVNLLYVIIPVLILFSSLIFSSSNVNTKFSLLTIQTTKIITLTLLILVFLLVSQIQVYRRGGSGATFFKRQGYEFTKTQGIVQTDRNLYMLSEIIKFSPNNGTVEGRKRFANIPYQFVPSLIFPNKPRISEDIHRDVENSIINNFSYKYTNTSVSFTLLGNFILAYGKNLGFILSTVFTIIISYLNIFILSKFLSSRFYPYIAVSLLSVYFILSRSLFYYFTLISIIIYSLIILLIYTKLRKSI</sequence>
<dbReference type="Proteomes" id="UP000030598">
    <property type="component" value="Unassembled WGS sequence"/>
</dbReference>
<keyword evidence="1" id="KW-1133">Transmembrane helix</keyword>
<feature type="transmembrane region" description="Helical" evidence="1">
    <location>
        <begin position="419"/>
        <end position="438"/>
    </location>
</feature>
<feature type="transmembrane region" description="Helical" evidence="1">
    <location>
        <begin position="251"/>
        <end position="270"/>
    </location>
</feature>
<gene>
    <name evidence="2" type="ORF">EU91_1407</name>
</gene>
<accession>A0A0A1Z6T7</accession>
<keyword evidence="1" id="KW-0812">Transmembrane</keyword>
<feature type="transmembrane region" description="Helical" evidence="1">
    <location>
        <begin position="183"/>
        <end position="206"/>
    </location>
</feature>
<dbReference type="STRING" id="59925.EU91_1407"/>
<evidence type="ECO:0000313" key="3">
    <source>
        <dbReference type="Proteomes" id="UP000030598"/>
    </source>
</evidence>
<evidence type="ECO:0000313" key="2">
    <source>
        <dbReference type="EMBL" id="KGF85307.1"/>
    </source>
</evidence>
<dbReference type="AlphaFoldDB" id="A0A0A1Z6T7"/>
<feature type="transmembrane region" description="Helical" evidence="1">
    <location>
        <begin position="90"/>
        <end position="110"/>
    </location>
</feature>
<dbReference type="RefSeq" id="WP_032524840.1">
    <property type="nucleotide sequence ID" value="NZ_CP138934.1"/>
</dbReference>
<evidence type="ECO:0000256" key="1">
    <source>
        <dbReference type="SAM" id="Phobius"/>
    </source>
</evidence>
<protein>
    <submittedName>
        <fullName evidence="2">Uncharacterized protein</fullName>
    </submittedName>
</protein>
<keyword evidence="1" id="KW-0472">Membrane</keyword>
<dbReference type="EMBL" id="JNAH01000008">
    <property type="protein sequence ID" value="KGF85307.1"/>
    <property type="molecule type" value="Genomic_DNA"/>
</dbReference>
<comment type="caution">
    <text evidence="2">The sequence shown here is derived from an EMBL/GenBank/DDBJ whole genome shotgun (WGS) entry which is preliminary data.</text>
</comment>
<feature type="transmembrane region" description="Helical" evidence="1">
    <location>
        <begin position="12"/>
        <end position="38"/>
    </location>
</feature>
<name>A0A0A1Z6T7_PROMR</name>